<evidence type="ECO:0000313" key="3">
    <source>
        <dbReference type="Proteomes" id="UP000245697"/>
    </source>
</evidence>
<sequence>MSTKQLPRWIPTSRRSVLVTAGVGVAVVAGLLTWALWPEPPRQREYLDATACLLTDEQGVTADPARPVWKAMQAASVKSLVRVQNLQVMGPQTAENAAAHLASMTGGGCGAILAVGPAPIEAVTRSAGGHRDIRFLTVGGGTTADNIQVLDAGAPEALQKTIQEHLDTLADDAG</sequence>
<name>A0A316F6N0_9ACTN</name>
<keyword evidence="3" id="KW-1185">Reference proteome</keyword>
<protein>
    <submittedName>
        <fullName evidence="2">Secreted protein</fullName>
    </submittedName>
</protein>
<reference evidence="2 3" key="1">
    <citation type="submission" date="2018-05" db="EMBL/GenBank/DDBJ databases">
        <title>Genomic Encyclopedia of Archaeal and Bacterial Type Strains, Phase II (KMG-II): from individual species to whole genera.</title>
        <authorList>
            <person name="Goeker M."/>
        </authorList>
    </citation>
    <scope>NUCLEOTIDE SEQUENCE [LARGE SCALE GENOMIC DNA]</scope>
    <source>
        <strain evidence="2 3">DSM 45184</strain>
    </source>
</reference>
<keyword evidence="1" id="KW-0472">Membrane</keyword>
<proteinExistence type="predicted"/>
<accession>A0A316F6N0</accession>
<feature type="transmembrane region" description="Helical" evidence="1">
    <location>
        <begin position="16"/>
        <end position="37"/>
    </location>
</feature>
<dbReference type="AlphaFoldDB" id="A0A316F6N0"/>
<dbReference type="RefSeq" id="WP_109600799.1">
    <property type="nucleotide sequence ID" value="NZ_BONA01000075.1"/>
</dbReference>
<dbReference type="OrthoDB" id="4217521at2"/>
<comment type="caution">
    <text evidence="2">The sequence shown here is derived from an EMBL/GenBank/DDBJ whole genome shotgun (WGS) entry which is preliminary data.</text>
</comment>
<dbReference type="Proteomes" id="UP000245697">
    <property type="component" value="Unassembled WGS sequence"/>
</dbReference>
<dbReference type="InterPro" id="IPR019546">
    <property type="entry name" value="TAT_signal_bac_arc"/>
</dbReference>
<keyword evidence="1" id="KW-1133">Transmembrane helix</keyword>
<organism evidence="2 3">
    <name type="scientific">Actinoplanes xinjiangensis</name>
    <dbReference type="NCBI Taxonomy" id="512350"/>
    <lineage>
        <taxon>Bacteria</taxon>
        <taxon>Bacillati</taxon>
        <taxon>Actinomycetota</taxon>
        <taxon>Actinomycetes</taxon>
        <taxon>Micromonosporales</taxon>
        <taxon>Micromonosporaceae</taxon>
        <taxon>Actinoplanes</taxon>
    </lineage>
</organism>
<evidence type="ECO:0000256" key="1">
    <source>
        <dbReference type="SAM" id="Phobius"/>
    </source>
</evidence>
<dbReference type="EMBL" id="QGGR01000022">
    <property type="protein sequence ID" value="PWK39579.1"/>
    <property type="molecule type" value="Genomic_DNA"/>
</dbReference>
<keyword evidence="1" id="KW-0812">Transmembrane</keyword>
<dbReference type="NCBIfam" id="TIGR01409">
    <property type="entry name" value="TAT_signal_seq"/>
    <property type="match status" value="1"/>
</dbReference>
<evidence type="ECO:0000313" key="2">
    <source>
        <dbReference type="EMBL" id="PWK39579.1"/>
    </source>
</evidence>
<gene>
    <name evidence="2" type="ORF">BC793_122151</name>
</gene>